<proteinExistence type="predicted"/>
<dbReference type="AlphaFoldDB" id="A0A553JGT3"/>
<evidence type="ECO:0000313" key="4">
    <source>
        <dbReference type="Proteomes" id="UP000318126"/>
    </source>
</evidence>
<gene>
    <name evidence="3" type="ORF">FN961_23525</name>
</gene>
<dbReference type="Pfam" id="PF16036">
    <property type="entry name" value="Chalcone_3"/>
    <property type="match status" value="1"/>
</dbReference>
<accession>A0A553JGT3</accession>
<dbReference type="Proteomes" id="UP000318126">
    <property type="component" value="Unassembled WGS sequence"/>
</dbReference>
<dbReference type="RefSeq" id="WP_144042587.1">
    <property type="nucleotide sequence ID" value="NZ_BMPL01000048.1"/>
</dbReference>
<dbReference type="InterPro" id="IPR036298">
    <property type="entry name" value="Chalcone_isomerase_sf"/>
</dbReference>
<dbReference type="EMBL" id="VKGK01000045">
    <property type="protein sequence ID" value="TRY11656.1"/>
    <property type="molecule type" value="Genomic_DNA"/>
</dbReference>
<feature type="domain" description="Chalcone isomerase" evidence="2">
    <location>
        <begin position="27"/>
        <end position="166"/>
    </location>
</feature>
<organism evidence="3 4">
    <name type="scientific">Shewanella hanedai</name>
    <name type="common">Alteromonas hanedai</name>
    <dbReference type="NCBI Taxonomy" id="25"/>
    <lineage>
        <taxon>Bacteria</taxon>
        <taxon>Pseudomonadati</taxon>
        <taxon>Pseudomonadota</taxon>
        <taxon>Gammaproteobacteria</taxon>
        <taxon>Alteromonadales</taxon>
        <taxon>Shewanellaceae</taxon>
        <taxon>Shewanella</taxon>
    </lineage>
</organism>
<dbReference type="GO" id="GO:0016872">
    <property type="term" value="F:intramolecular lyase activity"/>
    <property type="evidence" value="ECO:0007669"/>
    <property type="project" value="InterPro"/>
</dbReference>
<evidence type="ECO:0000256" key="1">
    <source>
        <dbReference type="SAM" id="SignalP"/>
    </source>
</evidence>
<feature type="chain" id="PRO_5021870824" description="Chalcone isomerase domain-containing protein" evidence="1">
    <location>
        <begin position="18"/>
        <end position="169"/>
    </location>
</feature>
<dbReference type="InterPro" id="IPR016087">
    <property type="entry name" value="Chalcone_isomerase"/>
</dbReference>
<keyword evidence="4" id="KW-1185">Reference proteome</keyword>
<sequence>MKKLILCLLLVSSAISASPLQQLTKLGEGEMSYLFWNVYRAELYVKELPYQQGEYPKLLKIKYFRDIEKEDLLNATKEQWQHIGISESAIAGWLVQLQTIWPDINEGDQLIIYVNKAGQSIFYSDISDVSTQELGVIKDEEFGPAFLDIWLSEKTSEPELRVKLLGGVK</sequence>
<evidence type="ECO:0000313" key="3">
    <source>
        <dbReference type="EMBL" id="TRY11656.1"/>
    </source>
</evidence>
<comment type="caution">
    <text evidence="3">The sequence shown here is derived from an EMBL/GenBank/DDBJ whole genome shotgun (WGS) entry which is preliminary data.</text>
</comment>
<keyword evidence="1" id="KW-0732">Signal</keyword>
<name>A0A553JGT3_SHEHA</name>
<protein>
    <recommendedName>
        <fullName evidence="2">Chalcone isomerase domain-containing protein</fullName>
    </recommendedName>
</protein>
<reference evidence="4" key="1">
    <citation type="submission" date="2019-07" db="EMBL/GenBank/DDBJ databases">
        <title>Shewanella sp. YLB-08 draft genomic sequence.</title>
        <authorList>
            <person name="Yu L."/>
        </authorList>
    </citation>
    <scope>NUCLEOTIDE SEQUENCE [LARGE SCALE GENOMIC DNA]</scope>
    <source>
        <strain evidence="4">JCM 20706</strain>
    </source>
</reference>
<feature type="signal peptide" evidence="1">
    <location>
        <begin position="1"/>
        <end position="17"/>
    </location>
</feature>
<evidence type="ECO:0000259" key="2">
    <source>
        <dbReference type="Pfam" id="PF16036"/>
    </source>
</evidence>
<dbReference type="OrthoDB" id="8527419at2"/>
<dbReference type="SUPFAM" id="SSF54626">
    <property type="entry name" value="Chalcone isomerase"/>
    <property type="match status" value="1"/>
</dbReference>